<dbReference type="SUPFAM" id="SSF141868">
    <property type="entry name" value="EAL domain-like"/>
    <property type="match status" value="1"/>
</dbReference>
<name>A0A7C3QT01_9BACT</name>
<dbReference type="InterPro" id="IPR050706">
    <property type="entry name" value="Cyclic-di-GMP_PDE-like"/>
</dbReference>
<evidence type="ECO:0000259" key="1">
    <source>
        <dbReference type="PROSITE" id="PS50883"/>
    </source>
</evidence>
<dbReference type="AlphaFoldDB" id="A0A7C3QT01"/>
<evidence type="ECO:0000313" key="2">
    <source>
        <dbReference type="EMBL" id="HFT92675.1"/>
    </source>
</evidence>
<dbReference type="InterPro" id="IPR001633">
    <property type="entry name" value="EAL_dom"/>
</dbReference>
<sequence>MAACPACLSRNSGFLVHSDTPLTKDILGVGRNDRLTPEGDGPVILWDDRSAWIEEGHFYGMVEFWDRYFSPRQWRFHRLERPGALPAQLPDAVEWEWILENRPQVWIDTLIERGAIRMFGQPIVELGSGVQAHVIGYELLARGQELSGELIPPLVLIREARSQNRLFHLDRACRVRAIQTVTDRPEDHVYFINFIPSVIYVAEHCLETTMAAIRNSTLTPRQIVFEVTESEYVADLDHLKSILAYYRKNGFRYALDDVGEGHNTIERLRYLEPDIVKLDRKWVSGVHTHPDRSEKAREVLEVSKEVGAIPLAEGVEEPEEALVLKQMGYLWQQGYLYGKPAPFPDVR</sequence>
<dbReference type="EMBL" id="DTMM01000034">
    <property type="protein sequence ID" value="HFT92675.1"/>
    <property type="molecule type" value="Genomic_DNA"/>
</dbReference>
<proteinExistence type="predicted"/>
<dbReference type="CDD" id="cd01948">
    <property type="entry name" value="EAL"/>
    <property type="match status" value="1"/>
</dbReference>
<feature type="domain" description="EAL" evidence="1">
    <location>
        <begin position="100"/>
        <end position="347"/>
    </location>
</feature>
<dbReference type="PANTHER" id="PTHR33121:SF70">
    <property type="entry name" value="SIGNALING PROTEIN YKOW"/>
    <property type="match status" value="1"/>
</dbReference>
<dbReference type="PANTHER" id="PTHR33121">
    <property type="entry name" value="CYCLIC DI-GMP PHOSPHODIESTERASE PDEF"/>
    <property type="match status" value="1"/>
</dbReference>
<reference evidence="2" key="1">
    <citation type="journal article" date="2020" name="mSystems">
        <title>Genome- and Community-Level Interaction Insights into Carbon Utilization and Element Cycling Functions of Hydrothermarchaeota in Hydrothermal Sediment.</title>
        <authorList>
            <person name="Zhou Z."/>
            <person name="Liu Y."/>
            <person name="Xu W."/>
            <person name="Pan J."/>
            <person name="Luo Z.H."/>
            <person name="Li M."/>
        </authorList>
    </citation>
    <scope>NUCLEOTIDE SEQUENCE [LARGE SCALE GENOMIC DNA]</scope>
    <source>
        <strain evidence="2">SpSt-902</strain>
    </source>
</reference>
<dbReference type="InterPro" id="IPR035919">
    <property type="entry name" value="EAL_sf"/>
</dbReference>
<dbReference type="Gene3D" id="3.20.20.450">
    <property type="entry name" value="EAL domain"/>
    <property type="match status" value="1"/>
</dbReference>
<organism evidence="2">
    <name type="scientific">Leptospirillum ferriphilum</name>
    <dbReference type="NCBI Taxonomy" id="178606"/>
    <lineage>
        <taxon>Bacteria</taxon>
        <taxon>Pseudomonadati</taxon>
        <taxon>Nitrospirota</taxon>
        <taxon>Nitrospiria</taxon>
        <taxon>Nitrospirales</taxon>
        <taxon>Nitrospiraceae</taxon>
        <taxon>Leptospirillum</taxon>
    </lineage>
</organism>
<dbReference type="SMART" id="SM00052">
    <property type="entry name" value="EAL"/>
    <property type="match status" value="1"/>
</dbReference>
<protein>
    <submittedName>
        <fullName evidence="2">EAL domain-containing protein</fullName>
    </submittedName>
</protein>
<dbReference type="Pfam" id="PF00563">
    <property type="entry name" value="EAL"/>
    <property type="match status" value="1"/>
</dbReference>
<dbReference type="PROSITE" id="PS50883">
    <property type="entry name" value="EAL"/>
    <property type="match status" value="1"/>
</dbReference>
<dbReference type="GO" id="GO:0071111">
    <property type="term" value="F:cyclic-guanylate-specific phosphodiesterase activity"/>
    <property type="evidence" value="ECO:0007669"/>
    <property type="project" value="InterPro"/>
</dbReference>
<gene>
    <name evidence="2" type="ORF">ENX03_01800</name>
</gene>
<accession>A0A7C3QT01</accession>
<comment type="caution">
    <text evidence="2">The sequence shown here is derived from an EMBL/GenBank/DDBJ whole genome shotgun (WGS) entry which is preliminary data.</text>
</comment>